<reference evidence="1" key="1">
    <citation type="submission" date="2021-03" db="EMBL/GenBank/DDBJ databases">
        <authorList>
            <person name="Tagirdzhanova G."/>
        </authorList>
    </citation>
    <scope>NUCLEOTIDE SEQUENCE</scope>
</reference>
<comment type="caution">
    <text evidence="1">The sequence shown here is derived from an EMBL/GenBank/DDBJ whole genome shotgun (WGS) entry which is preliminary data.</text>
</comment>
<gene>
    <name evidence="1" type="ORF">ALECFALPRED_006450</name>
</gene>
<protein>
    <submittedName>
        <fullName evidence="1">Uncharacterized protein</fullName>
    </submittedName>
</protein>
<dbReference type="OrthoDB" id="10672942at2759"/>
<evidence type="ECO:0000313" key="2">
    <source>
        <dbReference type="Proteomes" id="UP000664203"/>
    </source>
</evidence>
<name>A0A8H3ERG0_9LECA</name>
<dbReference type="EMBL" id="CAJPDR010000041">
    <property type="protein sequence ID" value="CAF9910278.1"/>
    <property type="molecule type" value="Genomic_DNA"/>
</dbReference>
<organism evidence="1 2">
    <name type="scientific">Alectoria fallacina</name>
    <dbReference type="NCBI Taxonomy" id="1903189"/>
    <lineage>
        <taxon>Eukaryota</taxon>
        <taxon>Fungi</taxon>
        <taxon>Dikarya</taxon>
        <taxon>Ascomycota</taxon>
        <taxon>Pezizomycotina</taxon>
        <taxon>Lecanoromycetes</taxon>
        <taxon>OSLEUM clade</taxon>
        <taxon>Lecanoromycetidae</taxon>
        <taxon>Lecanorales</taxon>
        <taxon>Lecanorineae</taxon>
        <taxon>Parmeliaceae</taxon>
        <taxon>Alectoria</taxon>
    </lineage>
</organism>
<keyword evidence="2" id="KW-1185">Reference proteome</keyword>
<dbReference type="AlphaFoldDB" id="A0A8H3ERG0"/>
<sequence>MAKFLPNEILTPIVGHLRDRRIDLFDPVATKDLQSVRLVSSTMLAIATPMLFENMVYDLKFYRPQDVDRLADFARSNPELAKFVNRLKVKIPPILGPVVRPMASMSPENEARSQLRAHSMIRSMQRWNSWTQAQATKVHEALVHEWRVWSCRQVSEWQEHTSALHNIAMVLPNLRYLENGLSTYYQQKLAHIENKFFTDNGISLQMHHETLGYSEPLAFLHGFRAVLKNVAEFVTSLKMRDVPWHKIIEIAMIPENIQRLDLEIRILEPRGGVSPPHLTQAVVEPEQAKRNAVERAALWRHSLRRLRQLETLRLGFHYGGGRATEYETGKVHYPVHIDDLLIAPKDVNRDCFFPKLKSLELFDCALRMPGLLSVAENHQKTLKELILSRVTFAPKDSARCWREIGDMCKNALPRLRYLRLVKLVTCRPKRFNNYRNGYNRGVEMEPTPTTWRSGLEDAMSYEWVKGDANSAGQEYVGDLCPWSGDDEGSDSALPY</sequence>
<dbReference type="Proteomes" id="UP000664203">
    <property type="component" value="Unassembled WGS sequence"/>
</dbReference>
<evidence type="ECO:0000313" key="1">
    <source>
        <dbReference type="EMBL" id="CAF9910278.1"/>
    </source>
</evidence>
<proteinExistence type="predicted"/>
<accession>A0A8H3ERG0</accession>